<name>A0A554VRB5_9FLAO</name>
<reference evidence="2 3" key="1">
    <citation type="submission" date="2019-07" db="EMBL/GenBank/DDBJ databases">
        <title>The draft genome sequence of Aquimarina algiphila M91.</title>
        <authorList>
            <person name="Meng X."/>
        </authorList>
    </citation>
    <scope>NUCLEOTIDE SEQUENCE [LARGE SCALE GENOMIC DNA]</scope>
    <source>
        <strain evidence="2 3">M91</strain>
    </source>
</reference>
<dbReference type="PANTHER" id="PTHR43546">
    <property type="entry name" value="UPF0173 METAL-DEPENDENT HYDROLASE MJ1163-RELATED"/>
    <property type="match status" value="1"/>
</dbReference>
<protein>
    <submittedName>
        <fullName evidence="2">MBL fold metallo-hydrolase</fullName>
    </submittedName>
</protein>
<dbReference type="PANTHER" id="PTHR43546:SF3">
    <property type="entry name" value="UPF0173 METAL-DEPENDENT HYDROLASE MJ1163"/>
    <property type="match status" value="1"/>
</dbReference>
<keyword evidence="2" id="KW-0378">Hydrolase</keyword>
<feature type="domain" description="Metallo-beta-lactamase" evidence="1">
    <location>
        <begin position="28"/>
        <end position="225"/>
    </location>
</feature>
<keyword evidence="3" id="KW-1185">Reference proteome</keyword>
<dbReference type="OrthoDB" id="9789133at2"/>
<dbReference type="EMBL" id="VLNR01000002">
    <property type="protein sequence ID" value="TSE11204.1"/>
    <property type="molecule type" value="Genomic_DNA"/>
</dbReference>
<dbReference type="SMART" id="SM00849">
    <property type="entry name" value="Lactamase_B"/>
    <property type="match status" value="1"/>
</dbReference>
<evidence type="ECO:0000313" key="3">
    <source>
        <dbReference type="Proteomes" id="UP000318833"/>
    </source>
</evidence>
<accession>A0A554VRB5</accession>
<proteinExistence type="predicted"/>
<dbReference type="InterPro" id="IPR001279">
    <property type="entry name" value="Metallo-B-lactamas"/>
</dbReference>
<evidence type="ECO:0000259" key="1">
    <source>
        <dbReference type="SMART" id="SM00849"/>
    </source>
</evidence>
<comment type="caution">
    <text evidence="2">The sequence shown here is derived from an EMBL/GenBank/DDBJ whole genome shotgun (WGS) entry which is preliminary data.</text>
</comment>
<dbReference type="Pfam" id="PF12706">
    <property type="entry name" value="Lactamase_B_2"/>
    <property type="match status" value="1"/>
</dbReference>
<organism evidence="2 3">
    <name type="scientific">Aquimarina algiphila</name>
    <dbReference type="NCBI Taxonomy" id="2047982"/>
    <lineage>
        <taxon>Bacteria</taxon>
        <taxon>Pseudomonadati</taxon>
        <taxon>Bacteroidota</taxon>
        <taxon>Flavobacteriia</taxon>
        <taxon>Flavobacteriales</taxon>
        <taxon>Flavobacteriaceae</taxon>
        <taxon>Aquimarina</taxon>
    </lineage>
</organism>
<dbReference type="AlphaFoldDB" id="A0A554VRB5"/>
<evidence type="ECO:0000313" key="2">
    <source>
        <dbReference type="EMBL" id="TSE11204.1"/>
    </source>
</evidence>
<dbReference type="Gene3D" id="3.60.15.10">
    <property type="entry name" value="Ribonuclease Z/Hydroxyacylglutathione hydrolase-like"/>
    <property type="match status" value="1"/>
</dbReference>
<dbReference type="InterPro" id="IPR050114">
    <property type="entry name" value="UPF0173_UPF0282_UlaG_hydrolase"/>
</dbReference>
<dbReference type="SUPFAM" id="SSF56281">
    <property type="entry name" value="Metallo-hydrolase/oxidoreductase"/>
    <property type="match status" value="1"/>
</dbReference>
<gene>
    <name evidence="2" type="ORF">FOF46_00845</name>
</gene>
<dbReference type="InterPro" id="IPR036866">
    <property type="entry name" value="RibonucZ/Hydroxyglut_hydro"/>
</dbReference>
<sequence length="257" mass="29514">MPKLLVLFTSFLLYVSGISQENIMLTYTGNMGVFISGGKSSVLIDGLHTKYGDDYLFPSKKLVDKITTDLKPNAILFTHYHGDHFSEQLTKEYLESNTKAFLFAASQVTKNFSEFGERVITIKTDNYSKQTSTLEEITITSLKINHAGERHISVENVGYIVRLNDKNILHVGDTNWLEEINLFDQLKLQEETIDIAILPYWMLLDDNALELIKKYINPKQVIATHISPRVKDKNLSELKERYPNIHFLNTLEQQIQL</sequence>
<dbReference type="RefSeq" id="WP_143915140.1">
    <property type="nucleotide sequence ID" value="NZ_CANLVC010000006.1"/>
</dbReference>
<dbReference type="GO" id="GO:0016787">
    <property type="term" value="F:hydrolase activity"/>
    <property type="evidence" value="ECO:0007669"/>
    <property type="project" value="UniProtKB-KW"/>
</dbReference>
<dbReference type="Proteomes" id="UP000318833">
    <property type="component" value="Unassembled WGS sequence"/>
</dbReference>